<proteinExistence type="predicted"/>
<dbReference type="PANTHER" id="PTHR11706">
    <property type="entry name" value="SOLUTE CARRIER PROTEIN FAMILY 11 MEMBER"/>
    <property type="match status" value="1"/>
</dbReference>
<evidence type="ECO:0000313" key="8">
    <source>
        <dbReference type="EMBL" id="SAL88578.1"/>
    </source>
</evidence>
<dbReference type="GO" id="GO:0015086">
    <property type="term" value="F:cadmium ion transmembrane transporter activity"/>
    <property type="evidence" value="ECO:0007669"/>
    <property type="project" value="TreeGrafter"/>
</dbReference>
<dbReference type="NCBIfam" id="TIGR01197">
    <property type="entry name" value="nramp"/>
    <property type="match status" value="1"/>
</dbReference>
<protein>
    <submittedName>
        <fullName evidence="8">Manganese/iron transporter</fullName>
    </submittedName>
</protein>
<comment type="subcellular location">
    <subcellularLocation>
        <location evidence="1">Membrane</location>
        <topology evidence="1">Multi-pass membrane protein</topology>
    </subcellularLocation>
</comment>
<dbReference type="OrthoDB" id="9787548at2"/>
<feature type="transmembrane region" description="Helical" evidence="7">
    <location>
        <begin position="314"/>
        <end position="337"/>
    </location>
</feature>
<dbReference type="AlphaFoldDB" id="A0A158L5E6"/>
<evidence type="ECO:0000256" key="1">
    <source>
        <dbReference type="ARBA" id="ARBA00004141"/>
    </source>
</evidence>
<feature type="transmembrane region" description="Helical" evidence="7">
    <location>
        <begin position="221"/>
        <end position="239"/>
    </location>
</feature>
<dbReference type="RefSeq" id="WP_061152643.1">
    <property type="nucleotide sequence ID" value="NZ_FCOM02000144.1"/>
</dbReference>
<evidence type="ECO:0000313" key="9">
    <source>
        <dbReference type="Proteomes" id="UP000055019"/>
    </source>
</evidence>
<feature type="transmembrane region" description="Helical" evidence="7">
    <location>
        <begin position="423"/>
        <end position="445"/>
    </location>
</feature>
<dbReference type="GO" id="GO:0015293">
    <property type="term" value="F:symporter activity"/>
    <property type="evidence" value="ECO:0007669"/>
    <property type="project" value="UniProtKB-KW"/>
</dbReference>
<evidence type="ECO:0000256" key="2">
    <source>
        <dbReference type="ARBA" id="ARBA00022448"/>
    </source>
</evidence>
<feature type="transmembrane region" description="Helical" evidence="7">
    <location>
        <begin position="41"/>
        <end position="60"/>
    </location>
</feature>
<keyword evidence="9" id="KW-1185">Reference proteome</keyword>
<evidence type="ECO:0000256" key="3">
    <source>
        <dbReference type="ARBA" id="ARBA00022692"/>
    </source>
</evidence>
<dbReference type="Proteomes" id="UP000055019">
    <property type="component" value="Unassembled WGS sequence"/>
</dbReference>
<evidence type="ECO:0000256" key="6">
    <source>
        <dbReference type="ARBA" id="ARBA00023136"/>
    </source>
</evidence>
<organism evidence="8 9">
    <name type="scientific">Caballeronia arvi</name>
    <dbReference type="NCBI Taxonomy" id="1777135"/>
    <lineage>
        <taxon>Bacteria</taxon>
        <taxon>Pseudomonadati</taxon>
        <taxon>Pseudomonadota</taxon>
        <taxon>Betaproteobacteria</taxon>
        <taxon>Burkholderiales</taxon>
        <taxon>Burkholderiaceae</taxon>
        <taxon>Caballeronia</taxon>
    </lineage>
</organism>
<feature type="transmembrane region" description="Helical" evidence="7">
    <location>
        <begin position="179"/>
        <end position="201"/>
    </location>
</feature>
<gene>
    <name evidence="8" type="ORF">AWB74_08630</name>
</gene>
<feature type="transmembrane region" description="Helical" evidence="7">
    <location>
        <begin position="271"/>
        <end position="294"/>
    </location>
</feature>
<evidence type="ECO:0000256" key="7">
    <source>
        <dbReference type="SAM" id="Phobius"/>
    </source>
</evidence>
<evidence type="ECO:0000256" key="5">
    <source>
        <dbReference type="ARBA" id="ARBA00022989"/>
    </source>
</evidence>
<keyword evidence="4" id="KW-0769">Symport</keyword>
<keyword evidence="2" id="KW-0813">Transport</keyword>
<accession>A0A158L5E6</accession>
<dbReference type="InterPro" id="IPR001046">
    <property type="entry name" value="NRAMP_fam"/>
</dbReference>
<dbReference type="NCBIfam" id="NF037982">
    <property type="entry name" value="Nramp_1"/>
    <property type="match status" value="1"/>
</dbReference>
<keyword evidence="3 7" id="KW-0812">Transmembrane</keyword>
<comment type="caution">
    <text evidence="8">The sequence shown here is derived from an EMBL/GenBank/DDBJ whole genome shotgun (WGS) entry which is preliminary data.</text>
</comment>
<feature type="transmembrane region" description="Helical" evidence="7">
    <location>
        <begin position="117"/>
        <end position="140"/>
    </location>
</feature>
<feature type="transmembrane region" description="Helical" evidence="7">
    <location>
        <begin position="358"/>
        <end position="376"/>
    </location>
</feature>
<keyword evidence="6 7" id="KW-0472">Membrane</keyword>
<dbReference type="EMBL" id="FCOM02000144">
    <property type="protein sequence ID" value="SAL88578.1"/>
    <property type="molecule type" value="Genomic_DNA"/>
</dbReference>
<dbReference type="GO" id="GO:0005886">
    <property type="term" value="C:plasma membrane"/>
    <property type="evidence" value="ECO:0007669"/>
    <property type="project" value="TreeGrafter"/>
</dbReference>
<dbReference type="GO" id="GO:0034755">
    <property type="term" value="P:iron ion transmembrane transport"/>
    <property type="evidence" value="ECO:0007669"/>
    <property type="project" value="TreeGrafter"/>
</dbReference>
<name>A0A158L5E6_9BURK</name>
<feature type="transmembrane region" description="Helical" evidence="7">
    <location>
        <begin position="72"/>
        <end position="97"/>
    </location>
</feature>
<sequence>MNNDPSVVANVGAKRSDRFEPCILEPDTPSESQRFRPRHRLSFLGAGALVAVGYMDPGNWATALESGARYRYQLLFVVLLSSLVGLLLQWIASRVGVVTGRDLAQLCRDRFSRRTALFLWIACEIAIIACDVAEVVGSAVALQMLFGFSLTVGVFVSAIATFAMLAFQTRGRRSLQGTISALILFVGACFVIELTLARPIWSDVLRGFVPSVGVLRDAGMLWLAAGVLGATVMPHNLYLHSALVKHRGLHTERGGLDAALRGVNVDTFASLTLAFAVNASLLIVAAAVFHMHGYTRVSDLADAQRLIAPLVGNHWASIAFACALLACGLNATVTGTLAGQAVMEGFLRLKMARWSRALMTRTLAIGPALAAVASFGEHGTNALLVATQVVLSLQLPLAVVPLIRFASNSHLMGPWRIAGIPLWFAWGCAAAIVVLNAVLLCQYVLR</sequence>
<dbReference type="GO" id="GO:0005384">
    <property type="term" value="F:manganese ion transmembrane transporter activity"/>
    <property type="evidence" value="ECO:0007669"/>
    <property type="project" value="TreeGrafter"/>
</dbReference>
<reference evidence="8" key="1">
    <citation type="submission" date="2016-01" db="EMBL/GenBank/DDBJ databases">
        <authorList>
            <person name="Peeters C."/>
        </authorList>
    </citation>
    <scope>NUCLEOTIDE SEQUENCE [LARGE SCALE GENOMIC DNA]</scope>
    <source>
        <strain evidence="8">LMG 29317</strain>
    </source>
</reference>
<dbReference type="PRINTS" id="PR00447">
    <property type="entry name" value="NATRESASSCMP"/>
</dbReference>
<dbReference type="Pfam" id="PF01566">
    <property type="entry name" value="Nramp"/>
    <property type="match status" value="1"/>
</dbReference>
<evidence type="ECO:0000256" key="4">
    <source>
        <dbReference type="ARBA" id="ARBA00022847"/>
    </source>
</evidence>
<dbReference type="PANTHER" id="PTHR11706:SF33">
    <property type="entry name" value="NATURAL RESISTANCE-ASSOCIATED MACROPHAGE PROTEIN 2"/>
    <property type="match status" value="1"/>
</dbReference>
<keyword evidence="5 7" id="KW-1133">Transmembrane helix</keyword>
<dbReference type="NCBIfam" id="NF001923">
    <property type="entry name" value="PRK00701.1"/>
    <property type="match status" value="1"/>
</dbReference>
<feature type="transmembrane region" description="Helical" evidence="7">
    <location>
        <begin position="146"/>
        <end position="167"/>
    </location>
</feature>